<gene>
    <name evidence="1" type="ORF">J2S25_003897</name>
</gene>
<evidence type="ECO:0000313" key="2">
    <source>
        <dbReference type="Proteomes" id="UP001242313"/>
    </source>
</evidence>
<comment type="caution">
    <text evidence="1">The sequence shown here is derived from an EMBL/GenBank/DDBJ whole genome shotgun (WGS) entry which is preliminary data.</text>
</comment>
<dbReference type="RefSeq" id="WP_307192628.1">
    <property type="nucleotide sequence ID" value="NZ_JAUSUN010000043.1"/>
</dbReference>
<name>A0ABU0G0F2_9BACI</name>
<protein>
    <submittedName>
        <fullName evidence="1">Uncharacterized protein</fullName>
    </submittedName>
</protein>
<evidence type="ECO:0000313" key="1">
    <source>
        <dbReference type="EMBL" id="MDQ0415670.1"/>
    </source>
</evidence>
<keyword evidence="2" id="KW-1185">Reference proteome</keyword>
<dbReference type="Proteomes" id="UP001242313">
    <property type="component" value="Unassembled WGS sequence"/>
</dbReference>
<dbReference type="EMBL" id="JAUSUN010000043">
    <property type="protein sequence ID" value="MDQ0415670.1"/>
    <property type="molecule type" value="Genomic_DNA"/>
</dbReference>
<accession>A0ABU0G0F2</accession>
<organism evidence="1 2">
    <name type="scientific">Mesobacillus stamsii</name>
    <dbReference type="NCBI Taxonomy" id="225347"/>
    <lineage>
        <taxon>Bacteria</taxon>
        <taxon>Bacillati</taxon>
        <taxon>Bacillota</taxon>
        <taxon>Bacilli</taxon>
        <taxon>Bacillales</taxon>
        <taxon>Bacillaceae</taxon>
        <taxon>Mesobacillus</taxon>
    </lineage>
</organism>
<reference evidence="1 2" key="1">
    <citation type="submission" date="2023-07" db="EMBL/GenBank/DDBJ databases">
        <title>Genomic Encyclopedia of Type Strains, Phase IV (KMG-IV): sequencing the most valuable type-strain genomes for metagenomic binning, comparative biology and taxonomic classification.</title>
        <authorList>
            <person name="Goeker M."/>
        </authorList>
    </citation>
    <scope>NUCLEOTIDE SEQUENCE [LARGE SCALE GENOMIC DNA]</scope>
    <source>
        <strain evidence="1 2">DSM 19598</strain>
    </source>
</reference>
<sequence>MTNEKAAYQSISVNYFGTKLYGTQAVILDGGRYSTPVPEWGFIHFDKYKIHSDYAFKYFPKNDPSFKLNEFLYDDKNGEERDARRRLFEVVLLFEDVNEKEKFLEYVQLNPNDFTKKFKAFEGEYSWIETHNHRKDEQIVSRLKVGKVLNQMLSEYRSNH</sequence>
<proteinExistence type="predicted"/>